<dbReference type="AlphaFoldDB" id="A0A7W9Q6K7"/>
<proteinExistence type="predicted"/>
<dbReference type="Gene3D" id="1.20.910.10">
    <property type="entry name" value="Heme oxygenase-like"/>
    <property type="match status" value="1"/>
</dbReference>
<dbReference type="Pfam" id="PF14518">
    <property type="entry name" value="Haem_oxygenas_2"/>
    <property type="match status" value="1"/>
</dbReference>
<protein>
    <recommendedName>
        <fullName evidence="3">Iron-containing redox enzyme family protein</fullName>
    </recommendedName>
</protein>
<organism evidence="1 2">
    <name type="scientific">Streptomyces zagrosensis</name>
    <dbReference type="NCBI Taxonomy" id="1042984"/>
    <lineage>
        <taxon>Bacteria</taxon>
        <taxon>Bacillati</taxon>
        <taxon>Actinomycetota</taxon>
        <taxon>Actinomycetes</taxon>
        <taxon>Kitasatosporales</taxon>
        <taxon>Streptomycetaceae</taxon>
        <taxon>Streptomyces</taxon>
    </lineage>
</organism>
<dbReference type="RefSeq" id="WP_184569616.1">
    <property type="nucleotide sequence ID" value="NZ_JACHJL010000002.1"/>
</dbReference>
<sequence length="255" mass="28640">MTTSTSIARREQVTALMDELEQHPVYGNQYFTFLESTPWNSETYAFHRANFFQRTQGTVKSVAYVCAQAAANDDRDTLVLFSYILNEETGNGEASKCHEVLMENAHNLYGQAEFGLPPLLVKNARDSGLVIPETFAFRERTLELVGANYHRMLGVAMALESHADKMLHVCRTAFRAGNNKLPASDFVTDVEIYFNVHVGQDGVEERHAADARKCVQNNCDTDADVAEIGYGAKETLKIQLEMWEAMYKAAREVKP</sequence>
<dbReference type="InterPro" id="IPR016084">
    <property type="entry name" value="Haem_Oase-like_multi-hlx"/>
</dbReference>
<evidence type="ECO:0000313" key="1">
    <source>
        <dbReference type="EMBL" id="MBB5934329.1"/>
    </source>
</evidence>
<comment type="caution">
    <text evidence="1">The sequence shown here is derived from an EMBL/GenBank/DDBJ whole genome shotgun (WGS) entry which is preliminary data.</text>
</comment>
<name>A0A7W9Q6K7_9ACTN</name>
<dbReference type="Proteomes" id="UP000588098">
    <property type="component" value="Unassembled WGS sequence"/>
</dbReference>
<evidence type="ECO:0000313" key="2">
    <source>
        <dbReference type="Proteomes" id="UP000588098"/>
    </source>
</evidence>
<dbReference type="EMBL" id="JACHJL010000002">
    <property type="protein sequence ID" value="MBB5934329.1"/>
    <property type="molecule type" value="Genomic_DNA"/>
</dbReference>
<gene>
    <name evidence="1" type="ORF">FHS42_001355</name>
</gene>
<reference evidence="1 2" key="1">
    <citation type="submission" date="2020-08" db="EMBL/GenBank/DDBJ databases">
        <title>Genomic Encyclopedia of Type Strains, Phase III (KMG-III): the genomes of soil and plant-associated and newly described type strains.</title>
        <authorList>
            <person name="Whitman W."/>
        </authorList>
    </citation>
    <scope>NUCLEOTIDE SEQUENCE [LARGE SCALE GENOMIC DNA]</scope>
    <source>
        <strain evidence="1 2">CECT 8305</strain>
    </source>
</reference>
<accession>A0A7W9Q6K7</accession>
<dbReference type="SUPFAM" id="SSF48613">
    <property type="entry name" value="Heme oxygenase-like"/>
    <property type="match status" value="1"/>
</dbReference>
<evidence type="ECO:0008006" key="3">
    <source>
        <dbReference type="Google" id="ProtNLM"/>
    </source>
</evidence>
<keyword evidence="2" id="KW-1185">Reference proteome</keyword>